<reference evidence="3 4" key="1">
    <citation type="submission" date="2018-06" db="EMBL/GenBank/DDBJ databases">
        <title>Comparative genomics reveals the genomic features of Rhizophagus irregularis, R. cerebriforme, R. diaphanum and Gigaspora rosea, and their symbiotic lifestyle signature.</title>
        <authorList>
            <person name="Morin E."/>
            <person name="San Clemente H."/>
            <person name="Chen E.C.H."/>
            <person name="De La Providencia I."/>
            <person name="Hainaut M."/>
            <person name="Kuo A."/>
            <person name="Kohler A."/>
            <person name="Murat C."/>
            <person name="Tang N."/>
            <person name="Roy S."/>
            <person name="Loubradou J."/>
            <person name="Henrissat B."/>
            <person name="Grigoriev I.V."/>
            <person name="Corradi N."/>
            <person name="Roux C."/>
            <person name="Martin F.M."/>
        </authorList>
    </citation>
    <scope>NUCLEOTIDE SEQUENCE [LARGE SCALE GENOMIC DNA]</scope>
    <source>
        <strain evidence="3 4">DAOM 227022</strain>
    </source>
</reference>
<organism evidence="3 4">
    <name type="scientific">Glomus cerebriforme</name>
    <dbReference type="NCBI Taxonomy" id="658196"/>
    <lineage>
        <taxon>Eukaryota</taxon>
        <taxon>Fungi</taxon>
        <taxon>Fungi incertae sedis</taxon>
        <taxon>Mucoromycota</taxon>
        <taxon>Glomeromycotina</taxon>
        <taxon>Glomeromycetes</taxon>
        <taxon>Glomerales</taxon>
        <taxon>Glomeraceae</taxon>
        <taxon>Glomus</taxon>
    </lineage>
</organism>
<feature type="compositionally biased region" description="Low complexity" evidence="1">
    <location>
        <begin position="588"/>
        <end position="610"/>
    </location>
</feature>
<comment type="caution">
    <text evidence="3">The sequence shown here is derived from an EMBL/GenBank/DDBJ whole genome shotgun (WGS) entry which is preliminary data.</text>
</comment>
<proteinExistence type="predicted"/>
<accession>A0A397T2H7</accession>
<evidence type="ECO:0000256" key="1">
    <source>
        <dbReference type="SAM" id="MobiDB-lite"/>
    </source>
</evidence>
<dbReference type="OrthoDB" id="5596972at2759"/>
<dbReference type="PANTHER" id="PTHR20916">
    <property type="entry name" value="CYSTEINE AND GLYCINE-RICH PROTEIN 2 BINDING PROTEIN"/>
    <property type="match status" value="1"/>
</dbReference>
<dbReference type="GO" id="GO:0004402">
    <property type="term" value="F:histone acetyltransferase activity"/>
    <property type="evidence" value="ECO:0007669"/>
    <property type="project" value="TreeGrafter"/>
</dbReference>
<feature type="region of interest" description="Disordered" evidence="1">
    <location>
        <begin position="584"/>
        <end position="610"/>
    </location>
</feature>
<keyword evidence="2" id="KW-1133">Transmembrane helix</keyword>
<feature type="compositionally biased region" description="Low complexity" evidence="1">
    <location>
        <begin position="504"/>
        <end position="524"/>
    </location>
</feature>
<feature type="compositionally biased region" description="Polar residues" evidence="1">
    <location>
        <begin position="126"/>
        <end position="139"/>
    </location>
</feature>
<dbReference type="PANTHER" id="PTHR20916:SF26">
    <property type="entry name" value="CYSTEINE-RICH PROTEIN 2-BINDING PROTEIN"/>
    <property type="match status" value="1"/>
</dbReference>
<keyword evidence="4" id="KW-1185">Reference proteome</keyword>
<dbReference type="AlphaFoldDB" id="A0A397T2H7"/>
<keyword evidence="2" id="KW-0812">Transmembrane</keyword>
<feature type="region of interest" description="Disordered" evidence="1">
    <location>
        <begin position="112"/>
        <end position="204"/>
    </location>
</feature>
<feature type="compositionally biased region" description="Low complexity" evidence="1">
    <location>
        <begin position="397"/>
        <end position="422"/>
    </location>
</feature>
<gene>
    <name evidence="3" type="ORF">C1645_876855</name>
</gene>
<dbReference type="EMBL" id="QKYT01000227">
    <property type="protein sequence ID" value="RIA89254.1"/>
    <property type="molecule type" value="Genomic_DNA"/>
</dbReference>
<feature type="compositionally biased region" description="Polar residues" evidence="1">
    <location>
        <begin position="485"/>
        <end position="497"/>
    </location>
</feature>
<sequence>MFVRPSLVGGTLGRSNWKSIKESSYFVLQQRGNNASTQQNNNNNNKRRQHYTEYRIITKGFPHYRVSDHDDLNHIKEAFDILHQEVLPEVEGKKTSKKILKQLKSWCASNENLTLPSDEEGDGYATDTSITPEEGNSSNEIEDQDNDHYPLISPEVNISSNSSSSSKSENAALISPTTPISNDTNHKGKSKIITVGDDNDIPEQLDSDYSEVIQSSDGSDNEGGAGDENNINHNGGLISFGASVLDSLMGWLEGPPLEGAAAVSSSSRPVINNPSNNKNQTILDIPMQFIDLLTYPEIDPKASKKASFAVLREISFVKQRRKVLFLLTLYMFLIRLCSFDLFLVLVFVSNCAMLFLMKNSGKVNVTMAKRAVRQRIGWAKQWAGSLFKNRTNNIAQNSTSHSNSRKNNNNNNNNNGTANINSNAYLSPGTNVINNMGVKITPTTSNMTKSTSQDAIQSGSISDTTHGGSVSAKIITPKRGVFFRNKNNQTGTTSQSYNKEDKTISSSTETSSLNGSSLQKSSSDYSLSTTIGVNLVNFSMQSSNPQMLSSGGGGNVNESSQSANISLNTAPVIQQSPTTKRRFFTKRNSNNNPNNNNNSNNTNNHSGNNNNFTLPNIVPTPPIQNGLLPEILNDSSFNKPSQSTGGIVEITNGNEVSNEGLQQKKHNSSSFTVDNDLLVNDSYCEGEKLKFLGGDLKVK</sequence>
<evidence type="ECO:0000256" key="2">
    <source>
        <dbReference type="SAM" id="Phobius"/>
    </source>
</evidence>
<dbReference type="Proteomes" id="UP000265703">
    <property type="component" value="Unassembled WGS sequence"/>
</dbReference>
<evidence type="ECO:0000313" key="3">
    <source>
        <dbReference type="EMBL" id="RIA89254.1"/>
    </source>
</evidence>
<name>A0A397T2H7_9GLOM</name>
<feature type="transmembrane region" description="Helical" evidence="2">
    <location>
        <begin position="323"/>
        <end position="348"/>
    </location>
</feature>
<feature type="region of interest" description="Disordered" evidence="1">
    <location>
        <begin position="443"/>
        <end position="524"/>
    </location>
</feature>
<protein>
    <submittedName>
        <fullName evidence="3">Uncharacterized protein</fullName>
    </submittedName>
</protein>
<feature type="compositionally biased region" description="Polar residues" evidence="1">
    <location>
        <begin position="443"/>
        <end position="468"/>
    </location>
</feature>
<feature type="compositionally biased region" description="Low complexity" evidence="1">
    <location>
        <begin position="159"/>
        <end position="168"/>
    </location>
</feature>
<feature type="region of interest" description="Disordered" evidence="1">
    <location>
        <begin position="395"/>
        <end position="422"/>
    </location>
</feature>
<keyword evidence="2" id="KW-0472">Membrane</keyword>
<evidence type="ECO:0000313" key="4">
    <source>
        <dbReference type="Proteomes" id="UP000265703"/>
    </source>
</evidence>